<dbReference type="AlphaFoldDB" id="A0A267G699"/>
<keyword evidence="9 12" id="KW-1133">Transmembrane helix</keyword>
<dbReference type="STRING" id="282301.A0A267G699"/>
<dbReference type="EMBL" id="NIVC01000522">
    <property type="protein sequence ID" value="PAA81573.1"/>
    <property type="molecule type" value="Genomic_DNA"/>
</dbReference>
<feature type="compositionally biased region" description="Low complexity" evidence="11">
    <location>
        <begin position="468"/>
        <end position="487"/>
    </location>
</feature>
<evidence type="ECO:0000256" key="10">
    <source>
        <dbReference type="ARBA" id="ARBA00023136"/>
    </source>
</evidence>
<comment type="similarity">
    <text evidence="4">Belongs to the junctophilin family.</text>
</comment>
<evidence type="ECO:0000256" key="7">
    <source>
        <dbReference type="ARBA" id="ARBA00022737"/>
    </source>
</evidence>
<feature type="compositionally biased region" description="Low complexity" evidence="11">
    <location>
        <begin position="693"/>
        <end position="704"/>
    </location>
</feature>
<feature type="region of interest" description="Disordered" evidence="11">
    <location>
        <begin position="213"/>
        <end position="256"/>
    </location>
</feature>
<comment type="subcellular location">
    <subcellularLocation>
        <location evidence="3">Cell membrane</location>
    </subcellularLocation>
    <subcellularLocation>
        <location evidence="2">Endomembrane system</location>
        <topology evidence="2">Peripheral membrane protein</topology>
    </subcellularLocation>
    <subcellularLocation>
        <location evidence="1">Endoplasmic reticulum membrane</location>
        <topology evidence="1">Single-pass type IV membrane protein</topology>
    </subcellularLocation>
</comment>
<sequence length="915" mass="97707">MTTDGGRFDFEDGGTYVGGWSEGKAHGLGLVTGPRGQGEFAGLWEDGFEASGVYIWPSGNTFEGEWRQGKRHGLGTEVKGRWMYRGEWMTGFKGRYGVRQSEASGARYEGTWQLGMQDGTGVETYSDGSTYSGCWFHGTRHGLGIRQSVPFGLAAHYKEERRLRESLTSLRSQDEASAEAAAAQDARERAKRLDEPRGGFVLRGRMIDAAAALSSGQAGQSTKRNSLTKGLIGRLRKQRSTGDVNNDQRSSARYSGSLRSALSDRSATLTAGGGVVGTASPDFFEEIVDPSTTEAYYGDWKQDKRSGLGVAERSDGLKYEGEWEDNKKHGYGCTTFPDGSVEAGKYKSNVLVASTARRSKLFIIKTARLRERVETAVREARNAMAEAIKKAENAQSRQQVSRQKAELADQAAEKARQDAEMARRLAHEYAPDFHQPGSEFLKRRLDSDALNSLSLTSHQNGSKPSGVSANSTSATTTSAAAAAAANSRTLQRQRNIEESPGLSPPQQQGGGGLQVDGILQVGGGGSRRGSFRAVRRGSGGGGGGGGEAPPISQNPTVQQAAGAPSSAAPAGPDVNEVVTRLQAAPAAAQNPQLRRQQLQQQQQQQMSQPAYSTDRVEPLAQILSGGSGGAPASDHFDQYRTLGHNGGTRRKRDSGIGRDSSFEESTASPNNSGGGGGNASGRGGGAGGGGRGAANVGGAAGPRAGDSDSGLSEVSGSGQLGRGGRRRRTMPSLLSSPPVRPATVAHSTLEEIAHSAENLKNSTFIIENGIRKRVHAESRPCLVTDPASKLTRACASTTPADPERLAPLPRHYRIESQAKLAKDLGEGSLPDVSVCRHIRRHGGVMSRDEVARLSEARRLELLRLEERRRQGEIVIRMADLKDWCQEHLLLVFVFVINTGLAMLFFSLLTSEKTDT</sequence>
<keyword evidence="10 12" id="KW-0472">Membrane</keyword>
<feature type="compositionally biased region" description="Polar residues" evidence="11">
    <location>
        <begin position="393"/>
        <end position="402"/>
    </location>
</feature>
<dbReference type="InterPro" id="IPR003409">
    <property type="entry name" value="MORN"/>
</dbReference>
<name>A0A267G699_9PLAT</name>
<evidence type="ECO:0000256" key="3">
    <source>
        <dbReference type="ARBA" id="ARBA00004236"/>
    </source>
</evidence>
<gene>
    <name evidence="13" type="ORF">BOX15_Mlig004378g2</name>
</gene>
<evidence type="ECO:0000313" key="14">
    <source>
        <dbReference type="Proteomes" id="UP000215902"/>
    </source>
</evidence>
<evidence type="ECO:0000256" key="12">
    <source>
        <dbReference type="SAM" id="Phobius"/>
    </source>
</evidence>
<evidence type="ECO:0000256" key="8">
    <source>
        <dbReference type="ARBA" id="ARBA00022824"/>
    </source>
</evidence>
<proteinExistence type="inferred from homology"/>
<dbReference type="PANTHER" id="PTHR23085:SF16">
    <property type="entry name" value="GH28348P"/>
    <property type="match status" value="1"/>
</dbReference>
<comment type="caution">
    <text evidence="13">The sequence shown here is derived from an EMBL/GenBank/DDBJ whole genome shotgun (WGS) entry which is preliminary data.</text>
</comment>
<feature type="region of interest" description="Disordered" evidence="11">
    <location>
        <begin position="454"/>
        <end position="572"/>
    </location>
</feature>
<evidence type="ECO:0000256" key="2">
    <source>
        <dbReference type="ARBA" id="ARBA00004184"/>
    </source>
</evidence>
<feature type="region of interest" description="Disordered" evidence="11">
    <location>
        <begin position="166"/>
        <end position="197"/>
    </location>
</feature>
<dbReference type="PANTHER" id="PTHR23085">
    <property type="entry name" value="GH28348P"/>
    <property type="match status" value="1"/>
</dbReference>
<feature type="compositionally biased region" description="Basic and acidic residues" evidence="11">
    <location>
        <begin position="185"/>
        <end position="197"/>
    </location>
</feature>
<evidence type="ECO:0000256" key="1">
    <source>
        <dbReference type="ARBA" id="ARBA00004163"/>
    </source>
</evidence>
<evidence type="ECO:0000256" key="4">
    <source>
        <dbReference type="ARBA" id="ARBA00008599"/>
    </source>
</evidence>
<dbReference type="Pfam" id="PF02493">
    <property type="entry name" value="MORN"/>
    <property type="match status" value="7"/>
</dbReference>
<dbReference type="GO" id="GO:0005886">
    <property type="term" value="C:plasma membrane"/>
    <property type="evidence" value="ECO:0007669"/>
    <property type="project" value="UniProtKB-SubCell"/>
</dbReference>
<keyword evidence="14" id="KW-1185">Reference proteome</keyword>
<feature type="region of interest" description="Disordered" evidence="11">
    <location>
        <begin position="389"/>
        <end position="413"/>
    </location>
</feature>
<keyword evidence="7" id="KW-0677">Repeat</keyword>
<dbReference type="SMART" id="SM00698">
    <property type="entry name" value="MORN"/>
    <property type="match status" value="6"/>
</dbReference>
<feature type="compositionally biased region" description="Polar residues" evidence="11">
    <location>
        <begin position="241"/>
        <end position="256"/>
    </location>
</feature>
<feature type="compositionally biased region" description="Gly residues" evidence="11">
    <location>
        <begin position="508"/>
        <end position="527"/>
    </location>
</feature>
<dbReference type="SUPFAM" id="SSF82185">
    <property type="entry name" value="Histone H3 K4-specific methyltransferase SET7/9 N-terminal domain"/>
    <property type="match status" value="2"/>
</dbReference>
<evidence type="ECO:0000256" key="11">
    <source>
        <dbReference type="SAM" id="MobiDB-lite"/>
    </source>
</evidence>
<keyword evidence="6 12" id="KW-0812">Transmembrane</keyword>
<dbReference type="GO" id="GO:0005789">
    <property type="term" value="C:endoplasmic reticulum membrane"/>
    <property type="evidence" value="ECO:0007669"/>
    <property type="project" value="UniProtKB-SubCell"/>
</dbReference>
<feature type="compositionally biased region" description="Polar residues" evidence="11">
    <location>
        <begin position="454"/>
        <end position="467"/>
    </location>
</feature>
<feature type="compositionally biased region" description="Gly residues" evidence="11">
    <location>
        <begin position="537"/>
        <end position="547"/>
    </location>
</feature>
<reference evidence="13 14" key="1">
    <citation type="submission" date="2017-06" db="EMBL/GenBank/DDBJ databases">
        <title>A platform for efficient transgenesis in Macrostomum lignano, a flatworm model organism for stem cell research.</title>
        <authorList>
            <person name="Berezikov E."/>
        </authorList>
    </citation>
    <scope>NUCLEOTIDE SEQUENCE [LARGE SCALE GENOMIC DNA]</scope>
    <source>
        <strain evidence="13">DV1</strain>
        <tissue evidence="13">Whole organism</tissue>
    </source>
</reference>
<feature type="compositionally biased region" description="Low complexity" evidence="11">
    <location>
        <begin position="560"/>
        <end position="572"/>
    </location>
</feature>
<dbReference type="InterPro" id="IPR017191">
    <property type="entry name" value="Junctophilin"/>
</dbReference>
<evidence type="ECO:0008006" key="15">
    <source>
        <dbReference type="Google" id="ProtNLM"/>
    </source>
</evidence>
<protein>
    <recommendedName>
        <fullName evidence="15">Junctophilin</fullName>
    </recommendedName>
</protein>
<keyword evidence="5" id="KW-1003">Cell membrane</keyword>
<feature type="compositionally biased region" description="Low complexity" evidence="11">
    <location>
        <begin position="585"/>
        <end position="610"/>
    </location>
</feature>
<dbReference type="GO" id="GO:0030314">
    <property type="term" value="C:junctional membrane complex"/>
    <property type="evidence" value="ECO:0007669"/>
    <property type="project" value="InterPro"/>
</dbReference>
<keyword evidence="8" id="KW-0256">Endoplasmic reticulum</keyword>
<feature type="region of interest" description="Disordered" evidence="11">
    <location>
        <begin position="585"/>
        <end position="741"/>
    </location>
</feature>
<feature type="transmembrane region" description="Helical" evidence="12">
    <location>
        <begin position="888"/>
        <end position="908"/>
    </location>
</feature>
<evidence type="ECO:0000313" key="13">
    <source>
        <dbReference type="EMBL" id="PAA81573.1"/>
    </source>
</evidence>
<dbReference type="Gene3D" id="2.20.110.10">
    <property type="entry name" value="Histone H3 K4-specific methyltransferase SET7/9 N-terminal domain"/>
    <property type="match status" value="4"/>
</dbReference>
<evidence type="ECO:0000256" key="5">
    <source>
        <dbReference type="ARBA" id="ARBA00022475"/>
    </source>
</evidence>
<organism evidence="13 14">
    <name type="scientific">Macrostomum lignano</name>
    <dbReference type="NCBI Taxonomy" id="282301"/>
    <lineage>
        <taxon>Eukaryota</taxon>
        <taxon>Metazoa</taxon>
        <taxon>Spiralia</taxon>
        <taxon>Lophotrochozoa</taxon>
        <taxon>Platyhelminthes</taxon>
        <taxon>Rhabditophora</taxon>
        <taxon>Macrostomorpha</taxon>
        <taxon>Macrostomida</taxon>
        <taxon>Macrostomidae</taxon>
        <taxon>Macrostomum</taxon>
    </lineage>
</organism>
<dbReference type="Proteomes" id="UP000215902">
    <property type="component" value="Unassembled WGS sequence"/>
</dbReference>
<accession>A0A267G699</accession>
<feature type="compositionally biased region" description="Basic and acidic residues" evidence="11">
    <location>
        <begin position="403"/>
        <end position="413"/>
    </location>
</feature>
<evidence type="ECO:0000256" key="9">
    <source>
        <dbReference type="ARBA" id="ARBA00022989"/>
    </source>
</evidence>
<evidence type="ECO:0000256" key="6">
    <source>
        <dbReference type="ARBA" id="ARBA00022692"/>
    </source>
</evidence>
<feature type="compositionally biased region" description="Gly residues" evidence="11">
    <location>
        <begin position="672"/>
        <end position="692"/>
    </location>
</feature>
<dbReference type="FunFam" id="2.20.110.10:FF:000001">
    <property type="entry name" value="Junctophilin"/>
    <property type="match status" value="1"/>
</dbReference>
<dbReference type="OrthoDB" id="284854at2759"/>